<organism evidence="1 2">
    <name type="scientific">Phocaeicola coprocola</name>
    <dbReference type="NCBI Taxonomy" id="310298"/>
    <lineage>
        <taxon>Bacteria</taxon>
        <taxon>Pseudomonadati</taxon>
        <taxon>Bacteroidota</taxon>
        <taxon>Bacteroidia</taxon>
        <taxon>Bacteroidales</taxon>
        <taxon>Bacteroidaceae</taxon>
        <taxon>Phocaeicola</taxon>
    </lineage>
</organism>
<name>A0A412GFM3_9BACT</name>
<dbReference type="RefSeq" id="WP_118484966.1">
    <property type="nucleotide sequence ID" value="NZ_CAUELD010000042.1"/>
</dbReference>
<reference evidence="1 2" key="1">
    <citation type="submission" date="2018-08" db="EMBL/GenBank/DDBJ databases">
        <title>A genome reference for cultivated species of the human gut microbiota.</title>
        <authorList>
            <person name="Zou Y."/>
            <person name="Xue W."/>
            <person name="Luo G."/>
        </authorList>
    </citation>
    <scope>NUCLEOTIDE SEQUENCE [LARGE SCALE GENOMIC DNA]</scope>
    <source>
        <strain evidence="1 2">AF24-2</strain>
    </source>
</reference>
<dbReference type="Gene3D" id="2.115.10.20">
    <property type="entry name" value="Glycosyl hydrolase domain, family 43"/>
    <property type="match status" value="2"/>
</dbReference>
<protein>
    <recommendedName>
        <fullName evidence="3">Glycosyl hydrolase family 43</fullName>
    </recommendedName>
</protein>
<keyword evidence="2" id="KW-1185">Reference proteome</keyword>
<evidence type="ECO:0008006" key="3">
    <source>
        <dbReference type="Google" id="ProtNLM"/>
    </source>
</evidence>
<accession>A0A412GFM3</accession>
<proteinExistence type="predicted"/>
<evidence type="ECO:0000313" key="1">
    <source>
        <dbReference type="EMBL" id="RGR93573.1"/>
    </source>
</evidence>
<dbReference type="PROSITE" id="PS51257">
    <property type="entry name" value="PROKAR_LIPOPROTEIN"/>
    <property type="match status" value="1"/>
</dbReference>
<dbReference type="SUPFAM" id="SSF75005">
    <property type="entry name" value="Arabinanase/levansucrase/invertase"/>
    <property type="match status" value="2"/>
</dbReference>
<dbReference type="Proteomes" id="UP000285864">
    <property type="component" value="Unassembled WGS sequence"/>
</dbReference>
<dbReference type="InterPro" id="IPR023296">
    <property type="entry name" value="Glyco_hydro_beta-prop_sf"/>
</dbReference>
<evidence type="ECO:0000313" key="2">
    <source>
        <dbReference type="Proteomes" id="UP000285864"/>
    </source>
</evidence>
<comment type="caution">
    <text evidence="1">The sequence shown here is derived from an EMBL/GenBank/DDBJ whole genome shotgun (WGS) entry which is preliminary data.</text>
</comment>
<dbReference type="CDD" id="cd08994">
    <property type="entry name" value="GH43_62_32_68_117_130-like"/>
    <property type="match status" value="1"/>
</dbReference>
<dbReference type="AlphaFoldDB" id="A0A412GFM3"/>
<sequence>MNKHWIKFYCAGAALCMLTSCVGEKTTLGEYVFEAQPIDLKIDSVADGYKVEGMSAFQLPGHFVWGASVTEAEDGKYYMIYSAPETGVYPFNKAWVFGSKMGLAVSDRPDGGFRQLGFFMNQDGFTEDKSAWDAQTTSNPHVRKFGDRYYLYYAASVDPGNEHIRAKADTLPRRDRIQQSQQIGVISFKSFPDLLEGKFTHSDKPLLSPRTRVKSDNVVNPSPEGIEPKPDNLIVVNPSVVYRPTDGKYLLYFKGNIYDPHWRGVHGVALSDSPTGPFTALDEPVFHIEGASEKLSAEDPFVWYHQNDQCFYAVFKDFNGQFTKGKPCLAIMSSQDGIHWNLPEHSMFMKKELILPNGASVEVKRLERPQLLLDEEGNPEVLYAACAIDDVNPRIDGGSFNVQIKIRAKKIK</sequence>
<gene>
    <name evidence="1" type="ORF">DWY20_11175</name>
</gene>
<dbReference type="EMBL" id="QRUU01000053">
    <property type="protein sequence ID" value="RGR93573.1"/>
    <property type="molecule type" value="Genomic_DNA"/>
</dbReference>